<reference evidence="3 4" key="1">
    <citation type="submission" date="2021-01" db="EMBL/GenBank/DDBJ databases">
        <title>Whole genome shotgun sequence of Plantactinospora mayteni NBRC 109088.</title>
        <authorList>
            <person name="Komaki H."/>
            <person name="Tamura T."/>
        </authorList>
    </citation>
    <scope>NUCLEOTIDE SEQUENCE [LARGE SCALE GENOMIC DNA]</scope>
    <source>
        <strain evidence="3 4">NBRC 109088</strain>
    </source>
</reference>
<dbReference type="InterPro" id="IPR012340">
    <property type="entry name" value="NA-bd_OB-fold"/>
</dbReference>
<accession>A0ABQ4EUU2</accession>
<feature type="domain" description="CSD" evidence="2">
    <location>
        <begin position="5"/>
        <end position="68"/>
    </location>
</feature>
<dbReference type="InterPro" id="IPR002059">
    <property type="entry name" value="CSP_DNA-bd"/>
</dbReference>
<dbReference type="Proteomes" id="UP000621500">
    <property type="component" value="Unassembled WGS sequence"/>
</dbReference>
<evidence type="ECO:0000256" key="1">
    <source>
        <dbReference type="SAM" id="MobiDB-lite"/>
    </source>
</evidence>
<protein>
    <recommendedName>
        <fullName evidence="2">CSD domain-containing protein</fullName>
    </recommendedName>
</protein>
<evidence type="ECO:0000313" key="4">
    <source>
        <dbReference type="Proteomes" id="UP000621500"/>
    </source>
</evidence>
<dbReference type="RefSeq" id="WP_203859877.1">
    <property type="nucleotide sequence ID" value="NZ_BAAAZQ010000017.1"/>
</dbReference>
<dbReference type="Pfam" id="PF00313">
    <property type="entry name" value="CSD"/>
    <property type="match status" value="1"/>
</dbReference>
<organism evidence="3 4">
    <name type="scientific">Plantactinospora mayteni</name>
    <dbReference type="NCBI Taxonomy" id="566021"/>
    <lineage>
        <taxon>Bacteria</taxon>
        <taxon>Bacillati</taxon>
        <taxon>Actinomycetota</taxon>
        <taxon>Actinomycetes</taxon>
        <taxon>Micromonosporales</taxon>
        <taxon>Micromonosporaceae</taxon>
        <taxon>Plantactinospora</taxon>
    </lineage>
</organism>
<feature type="region of interest" description="Disordered" evidence="1">
    <location>
        <begin position="67"/>
        <end position="114"/>
    </location>
</feature>
<dbReference type="EMBL" id="BONX01000035">
    <property type="protein sequence ID" value="GIG98432.1"/>
    <property type="molecule type" value="Genomic_DNA"/>
</dbReference>
<sequence length="114" mass="12151">MTIVGVVREFDTDRGWGVLDAPETPGGCWVHFSAIVAPGYRSLTAGRRVFFRAEAPGQDGYPYRATKVWSDGPVEPPDRAPDGDAPGAYRSTVTIVHDDPPGEPTAAVSAALPR</sequence>
<proteinExistence type="predicted"/>
<gene>
    <name evidence="3" type="ORF">Pma05_50050</name>
</gene>
<evidence type="ECO:0000259" key="2">
    <source>
        <dbReference type="Pfam" id="PF00313"/>
    </source>
</evidence>
<comment type="caution">
    <text evidence="3">The sequence shown here is derived from an EMBL/GenBank/DDBJ whole genome shotgun (WGS) entry which is preliminary data.</text>
</comment>
<dbReference type="SUPFAM" id="SSF50249">
    <property type="entry name" value="Nucleic acid-binding proteins"/>
    <property type="match status" value="1"/>
</dbReference>
<name>A0ABQ4EUU2_9ACTN</name>
<keyword evidence="4" id="KW-1185">Reference proteome</keyword>
<dbReference type="Gene3D" id="2.40.50.140">
    <property type="entry name" value="Nucleic acid-binding proteins"/>
    <property type="match status" value="1"/>
</dbReference>
<evidence type="ECO:0000313" key="3">
    <source>
        <dbReference type="EMBL" id="GIG98432.1"/>
    </source>
</evidence>